<gene>
    <name evidence="1" type="ORF">BQ2448_3134</name>
</gene>
<sequence>MMLDALAASVRSYELVPIETVVPGFPLQPRIADNAKQAHCRRLYFDEIFSRGDSAANFIYQETTRAQLVVSMIAVERPQFRSPCLTLGRPLRSLIYAVLNNAVGIGAPAITEFCRRHDELHAALISVRAVTECLTSNPRLPSPLLLAPFDDRLSSLAGALGFSAPSPRTDDSPYYYLPLVLALRHIQSHARVASSRSMLVSAIATAVTLSSPSHYYMVKAGTKIPRAANVEHIKSSLELVQTLHYPQILMAALLLAQEMTPCHLLFDGGVLHAFLSKGVEVEEFLLQVSGETGLNATLGLLDMVQR</sequence>
<dbReference type="STRING" id="269621.A0A238FKF2"/>
<dbReference type="EMBL" id="FMSP01000007">
    <property type="protein sequence ID" value="SCV71546.1"/>
    <property type="molecule type" value="Genomic_DNA"/>
</dbReference>
<dbReference type="Proteomes" id="UP000198372">
    <property type="component" value="Unassembled WGS sequence"/>
</dbReference>
<evidence type="ECO:0000313" key="1">
    <source>
        <dbReference type="EMBL" id="SCV71546.1"/>
    </source>
</evidence>
<name>A0A238FKF2_9BASI</name>
<dbReference type="OrthoDB" id="25987at2759"/>
<reference evidence="2" key="1">
    <citation type="submission" date="2016-09" db="EMBL/GenBank/DDBJ databases">
        <authorList>
            <person name="Jeantristanb JTB J.-T."/>
            <person name="Ricardo R."/>
        </authorList>
    </citation>
    <scope>NUCLEOTIDE SEQUENCE [LARGE SCALE GENOMIC DNA]</scope>
</reference>
<organism evidence="1 2">
    <name type="scientific">Microbotryum intermedium</name>
    <dbReference type="NCBI Taxonomy" id="269621"/>
    <lineage>
        <taxon>Eukaryota</taxon>
        <taxon>Fungi</taxon>
        <taxon>Dikarya</taxon>
        <taxon>Basidiomycota</taxon>
        <taxon>Pucciniomycotina</taxon>
        <taxon>Microbotryomycetes</taxon>
        <taxon>Microbotryales</taxon>
        <taxon>Microbotryaceae</taxon>
        <taxon>Microbotryum</taxon>
    </lineage>
</organism>
<keyword evidence="2" id="KW-1185">Reference proteome</keyword>
<evidence type="ECO:0000313" key="2">
    <source>
        <dbReference type="Proteomes" id="UP000198372"/>
    </source>
</evidence>
<protein>
    <submittedName>
        <fullName evidence="1">BQ2448_3134 protein</fullName>
    </submittedName>
</protein>
<proteinExistence type="predicted"/>
<accession>A0A238FKF2</accession>
<dbReference type="AlphaFoldDB" id="A0A238FKF2"/>